<reference evidence="13" key="1">
    <citation type="submission" date="2023-01" db="EMBL/GenBank/DDBJ databases">
        <title>Draft genome sequence of Nocardiopsis sp. LSu2-4 isolated from halophytes.</title>
        <authorList>
            <person name="Duangmal K."/>
            <person name="Chantavorakit T."/>
        </authorList>
    </citation>
    <scope>NUCLEOTIDE SEQUENCE</scope>
    <source>
        <strain evidence="13">LSu2-4</strain>
    </source>
</reference>
<comment type="similarity">
    <text evidence="9">Belongs to the binding-protein-dependent transport system permease family. LivHM subfamily.</text>
</comment>
<dbReference type="PANTHER" id="PTHR11795">
    <property type="entry name" value="BRANCHED-CHAIN AMINO ACID TRANSPORT SYSTEM PERMEASE PROTEIN LIVH"/>
    <property type="match status" value="1"/>
</dbReference>
<evidence type="ECO:0000256" key="1">
    <source>
        <dbReference type="ARBA" id="ARBA00004651"/>
    </source>
</evidence>
<keyword evidence="2" id="KW-0813">Transport</keyword>
<feature type="transmembrane region" description="Helical" evidence="11">
    <location>
        <begin position="372"/>
        <end position="391"/>
    </location>
</feature>
<evidence type="ECO:0000256" key="3">
    <source>
        <dbReference type="ARBA" id="ARBA00022475"/>
    </source>
</evidence>
<dbReference type="InterPro" id="IPR001851">
    <property type="entry name" value="ABC_transp_permease"/>
</dbReference>
<evidence type="ECO:0000256" key="5">
    <source>
        <dbReference type="ARBA" id="ARBA00022692"/>
    </source>
</evidence>
<dbReference type="RefSeq" id="WP_270678226.1">
    <property type="nucleotide sequence ID" value="NZ_JAQFWP010000022.1"/>
</dbReference>
<evidence type="ECO:0000256" key="4">
    <source>
        <dbReference type="ARBA" id="ARBA00022519"/>
    </source>
</evidence>
<comment type="subcellular location">
    <subcellularLocation>
        <location evidence="1">Cell membrane</location>
        <topology evidence="1">Multi-pass membrane protein</topology>
    </subcellularLocation>
</comment>
<keyword evidence="3" id="KW-1003">Cell membrane</keyword>
<evidence type="ECO:0000313" key="13">
    <source>
        <dbReference type="EMBL" id="MDA2805568.1"/>
    </source>
</evidence>
<feature type="region of interest" description="Disordered" evidence="10">
    <location>
        <begin position="117"/>
        <end position="157"/>
    </location>
</feature>
<proteinExistence type="inferred from homology"/>
<evidence type="ECO:0000256" key="7">
    <source>
        <dbReference type="ARBA" id="ARBA00022989"/>
    </source>
</evidence>
<evidence type="ECO:0000313" key="14">
    <source>
        <dbReference type="Proteomes" id="UP001165685"/>
    </source>
</evidence>
<evidence type="ECO:0000256" key="9">
    <source>
        <dbReference type="ARBA" id="ARBA00037998"/>
    </source>
</evidence>
<name>A0ABT4TLJ7_9ACTN</name>
<evidence type="ECO:0000256" key="8">
    <source>
        <dbReference type="ARBA" id="ARBA00023136"/>
    </source>
</evidence>
<comment type="caution">
    <text evidence="13">The sequence shown here is derived from an EMBL/GenBank/DDBJ whole genome shotgun (WGS) entry which is preliminary data.</text>
</comment>
<keyword evidence="6" id="KW-0029">Amino-acid transport</keyword>
<evidence type="ECO:0000256" key="11">
    <source>
        <dbReference type="SAM" id="Phobius"/>
    </source>
</evidence>
<feature type="chain" id="PRO_5045288756" evidence="12">
    <location>
        <begin position="19"/>
        <end position="472"/>
    </location>
</feature>
<feature type="transmembrane region" description="Helical" evidence="11">
    <location>
        <begin position="447"/>
        <end position="465"/>
    </location>
</feature>
<keyword evidence="14" id="KW-1185">Reference proteome</keyword>
<evidence type="ECO:0000256" key="12">
    <source>
        <dbReference type="SAM" id="SignalP"/>
    </source>
</evidence>
<feature type="transmembrane region" description="Helical" evidence="11">
    <location>
        <begin position="324"/>
        <end position="341"/>
    </location>
</feature>
<keyword evidence="12" id="KW-0732">Signal</keyword>
<feature type="signal peptide" evidence="12">
    <location>
        <begin position="1"/>
        <end position="18"/>
    </location>
</feature>
<feature type="transmembrane region" description="Helical" evidence="11">
    <location>
        <begin position="204"/>
        <end position="224"/>
    </location>
</feature>
<dbReference type="Pfam" id="PF02653">
    <property type="entry name" value="BPD_transp_2"/>
    <property type="match status" value="1"/>
</dbReference>
<organism evidence="13 14">
    <name type="scientific">Nocardiopsis suaedae</name>
    <dbReference type="NCBI Taxonomy" id="3018444"/>
    <lineage>
        <taxon>Bacteria</taxon>
        <taxon>Bacillati</taxon>
        <taxon>Actinomycetota</taxon>
        <taxon>Actinomycetes</taxon>
        <taxon>Streptosporangiales</taxon>
        <taxon>Nocardiopsidaceae</taxon>
        <taxon>Nocardiopsis</taxon>
    </lineage>
</organism>
<feature type="transmembrane region" description="Helical" evidence="11">
    <location>
        <begin position="236"/>
        <end position="259"/>
    </location>
</feature>
<gene>
    <name evidence="13" type="ORF">O4U47_13690</name>
</gene>
<feature type="transmembrane region" description="Helical" evidence="11">
    <location>
        <begin position="166"/>
        <end position="192"/>
    </location>
</feature>
<dbReference type="PANTHER" id="PTHR11795:SF371">
    <property type="entry name" value="HIGH-AFFINITY BRANCHED-CHAIN AMINO ACID TRANSPORT SYSTEM PERMEASE PROTEIN LIVH"/>
    <property type="match status" value="1"/>
</dbReference>
<evidence type="ECO:0000256" key="6">
    <source>
        <dbReference type="ARBA" id="ARBA00022970"/>
    </source>
</evidence>
<keyword evidence="8 11" id="KW-0472">Membrane</keyword>
<dbReference type="EMBL" id="JAQFWP010000022">
    <property type="protein sequence ID" value="MDA2805568.1"/>
    <property type="molecule type" value="Genomic_DNA"/>
</dbReference>
<keyword evidence="5 11" id="KW-0812">Transmembrane</keyword>
<sequence length="472" mass="50163">MLLAVIAALMVIPGTAAADAPGGENLNGQIRQPTTIEGLDITVYEGFEGDEVIGEATTDSEGKWEVGLPGPGDYRVVLDEDTVPDDYVVPEKPGSELEVSVRPDQQRTVVFRLMTPAEAAEESKEASQEATEDDDAGGAGGGDAAEGEEGAAAPGADPGTSFGERFLQLTVAGLTFGLIIAVSSVGLSLIFGTTRMINFAHGDMVTFGAFMAMMFANMTLFSSLHDVFEGVPVLDFVFNPLVLGLVLAVVLGGALGAGLERFLWRPLRRRNVALIQMFIVTIGFSLVLRHVLLVVFGARREKYAQFRIQEPWQLGPLSLTPRDAAIMALAVVVLVLVASMLQFTRMGKAMRAVADNRDLAESSGIDVNRVTLYVWGLGGALSALGGVLYGLNATVHWQMGFHLLLLMFAAVILGGLGTAYGAMAGGIVIGLVAMLSTLWFSPQLMNVWALGIMILVLLVRPQGILGRRERVG</sequence>
<protein>
    <submittedName>
        <fullName evidence="13">Branched-chain amino acid ABC transporter permease</fullName>
    </submittedName>
</protein>
<evidence type="ECO:0000256" key="2">
    <source>
        <dbReference type="ARBA" id="ARBA00022448"/>
    </source>
</evidence>
<dbReference type="CDD" id="cd06582">
    <property type="entry name" value="TM_PBP1_LivH_like"/>
    <property type="match status" value="1"/>
</dbReference>
<dbReference type="InterPro" id="IPR052157">
    <property type="entry name" value="BCAA_transport_permease"/>
</dbReference>
<keyword evidence="7 11" id="KW-1133">Transmembrane helix</keyword>
<evidence type="ECO:0000256" key="10">
    <source>
        <dbReference type="SAM" id="MobiDB-lite"/>
    </source>
</evidence>
<keyword evidence="4" id="KW-0997">Cell inner membrane</keyword>
<feature type="transmembrane region" description="Helical" evidence="11">
    <location>
        <begin position="271"/>
        <end position="296"/>
    </location>
</feature>
<accession>A0ABT4TLJ7</accession>
<dbReference type="Proteomes" id="UP001165685">
    <property type="component" value="Unassembled WGS sequence"/>
</dbReference>